<evidence type="ECO:0000256" key="1">
    <source>
        <dbReference type="SAM" id="SignalP"/>
    </source>
</evidence>
<reference evidence="2" key="1">
    <citation type="submission" date="2022-03" db="EMBL/GenBank/DDBJ databases">
        <authorList>
            <person name="Martin H S."/>
        </authorList>
    </citation>
    <scope>NUCLEOTIDE SEQUENCE</scope>
</reference>
<evidence type="ECO:0000313" key="3">
    <source>
        <dbReference type="Proteomes" id="UP000837857"/>
    </source>
</evidence>
<gene>
    <name evidence="2" type="ORF">IPOD504_LOCUS5702</name>
</gene>
<keyword evidence="3" id="KW-1185">Reference proteome</keyword>
<organism evidence="2 3">
    <name type="scientific">Iphiclides podalirius</name>
    <name type="common">scarce swallowtail</name>
    <dbReference type="NCBI Taxonomy" id="110791"/>
    <lineage>
        <taxon>Eukaryota</taxon>
        <taxon>Metazoa</taxon>
        <taxon>Ecdysozoa</taxon>
        <taxon>Arthropoda</taxon>
        <taxon>Hexapoda</taxon>
        <taxon>Insecta</taxon>
        <taxon>Pterygota</taxon>
        <taxon>Neoptera</taxon>
        <taxon>Endopterygota</taxon>
        <taxon>Lepidoptera</taxon>
        <taxon>Glossata</taxon>
        <taxon>Ditrysia</taxon>
        <taxon>Papilionoidea</taxon>
        <taxon>Papilionidae</taxon>
        <taxon>Papilioninae</taxon>
        <taxon>Iphiclides</taxon>
    </lineage>
</organism>
<feature type="signal peptide" evidence="1">
    <location>
        <begin position="1"/>
        <end position="24"/>
    </location>
</feature>
<evidence type="ECO:0000313" key="2">
    <source>
        <dbReference type="EMBL" id="CAH2047281.1"/>
    </source>
</evidence>
<dbReference type="Proteomes" id="UP000837857">
    <property type="component" value="Chromosome 17"/>
</dbReference>
<accession>A0ABN8I2I7</accession>
<name>A0ABN8I2I7_9NEOP</name>
<proteinExistence type="predicted"/>
<keyword evidence="1" id="KW-0732">Signal</keyword>
<protein>
    <submittedName>
        <fullName evidence="2">Uncharacterized protein</fullName>
    </submittedName>
</protein>
<dbReference type="EMBL" id="OW152829">
    <property type="protein sequence ID" value="CAH2047281.1"/>
    <property type="molecule type" value="Genomic_DNA"/>
</dbReference>
<feature type="non-terminal residue" evidence="2">
    <location>
        <position position="146"/>
    </location>
</feature>
<feature type="chain" id="PRO_5046258609" evidence="1">
    <location>
        <begin position="25"/>
        <end position="146"/>
    </location>
</feature>
<sequence>MHQHNAAVFTVLAISIALASEVTAQGAPRSEAELTFAETLYVRLSGASSLCYIDGLTVRANDIEVTENLTADAKIIAVRPGMHTVIISDNTNTNLKGADAELKCSIAELNTGTVREAAAELGVEVRFIPPGAPEMGEGHGREWYVR</sequence>